<feature type="signal peptide" evidence="2">
    <location>
        <begin position="1"/>
        <end position="23"/>
    </location>
</feature>
<evidence type="ECO:0000256" key="2">
    <source>
        <dbReference type="SAM" id="SignalP"/>
    </source>
</evidence>
<accession>A0A177NGU3</accession>
<keyword evidence="1" id="KW-0472">Membrane</keyword>
<proteinExistence type="predicted"/>
<name>A0A177NGU3_9GAMM</name>
<evidence type="ECO:0000313" key="4">
    <source>
        <dbReference type="Proteomes" id="UP000077857"/>
    </source>
</evidence>
<feature type="transmembrane region" description="Helical" evidence="1">
    <location>
        <begin position="176"/>
        <end position="195"/>
    </location>
</feature>
<keyword evidence="1" id="KW-1133">Transmembrane helix</keyword>
<feature type="chain" id="PRO_5008069115" description="Exosortase" evidence="2">
    <location>
        <begin position="24"/>
        <end position="200"/>
    </location>
</feature>
<dbReference type="Proteomes" id="UP000077857">
    <property type="component" value="Unassembled WGS sequence"/>
</dbReference>
<sequence length="200" mass="21405">MKKSFFAFVCFALSMLQLGRADAGVLHFDDVTADAEAAIADGYAGLNWTNFWVQNPQLGQVANFDSGFYHGVVSADYAAFNADGGPAGIWSNSLFDFRSAYFASASRWGMQITANGYRDGNLLYQQQLLVNTDAAQLFSLNFAGIDSLEFVASGGEEYLGAGFHFTLDNADIAAPVPLPAAAWLFGSALAGLLGLQRRKG</sequence>
<dbReference type="RefSeq" id="WP_064040381.1">
    <property type="nucleotide sequence ID" value="NZ_LUUJ01000073.1"/>
</dbReference>
<keyword evidence="2" id="KW-0732">Signal</keyword>
<evidence type="ECO:0000313" key="3">
    <source>
        <dbReference type="EMBL" id="OAI16653.1"/>
    </source>
</evidence>
<dbReference type="EMBL" id="LUUJ01000073">
    <property type="protein sequence ID" value="OAI16653.1"/>
    <property type="molecule type" value="Genomic_DNA"/>
</dbReference>
<gene>
    <name evidence="3" type="ORF">A1507_11645</name>
</gene>
<comment type="caution">
    <text evidence="3">The sequence shown here is derived from an EMBL/GenBank/DDBJ whole genome shotgun (WGS) entry which is preliminary data.</text>
</comment>
<protein>
    <recommendedName>
        <fullName evidence="5">Exosortase</fullName>
    </recommendedName>
</protein>
<dbReference type="AlphaFoldDB" id="A0A177NGU3"/>
<reference evidence="3 4" key="1">
    <citation type="submission" date="2016-03" db="EMBL/GenBank/DDBJ databases">
        <authorList>
            <person name="Ploux O."/>
        </authorList>
    </citation>
    <scope>NUCLEOTIDE SEQUENCE [LARGE SCALE GENOMIC DNA]</scope>
    <source>
        <strain evidence="3 4">R-45378</strain>
    </source>
</reference>
<organism evidence="3 4">
    <name type="scientific">Methylomonas koyamae</name>
    <dbReference type="NCBI Taxonomy" id="702114"/>
    <lineage>
        <taxon>Bacteria</taxon>
        <taxon>Pseudomonadati</taxon>
        <taxon>Pseudomonadota</taxon>
        <taxon>Gammaproteobacteria</taxon>
        <taxon>Methylococcales</taxon>
        <taxon>Methylococcaceae</taxon>
        <taxon>Methylomonas</taxon>
    </lineage>
</organism>
<keyword evidence="1" id="KW-0812">Transmembrane</keyword>
<evidence type="ECO:0000256" key="1">
    <source>
        <dbReference type="SAM" id="Phobius"/>
    </source>
</evidence>
<evidence type="ECO:0008006" key="5">
    <source>
        <dbReference type="Google" id="ProtNLM"/>
    </source>
</evidence>